<dbReference type="Gene3D" id="1.10.20.10">
    <property type="entry name" value="Histone, subunit A"/>
    <property type="match status" value="1"/>
</dbReference>
<name>A0A0F4YZQ8_RASE3</name>
<feature type="compositionally biased region" description="Basic and acidic residues" evidence="1">
    <location>
        <begin position="306"/>
        <end position="323"/>
    </location>
</feature>
<dbReference type="GO" id="GO:0046982">
    <property type="term" value="F:protein heterodimerization activity"/>
    <property type="evidence" value="ECO:0007669"/>
    <property type="project" value="InterPro"/>
</dbReference>
<dbReference type="PANTHER" id="PTHR15992:SF5">
    <property type="entry name" value="HOLLIDAY JUNCTION RECOGNITION PROTEIN"/>
    <property type="match status" value="1"/>
</dbReference>
<feature type="compositionally biased region" description="Basic residues" evidence="1">
    <location>
        <begin position="235"/>
        <end position="256"/>
    </location>
</feature>
<feature type="compositionally biased region" description="Basic and acidic residues" evidence="1">
    <location>
        <begin position="520"/>
        <end position="531"/>
    </location>
</feature>
<feature type="compositionally biased region" description="Polar residues" evidence="1">
    <location>
        <begin position="62"/>
        <end position="73"/>
    </location>
</feature>
<feature type="region of interest" description="Disordered" evidence="1">
    <location>
        <begin position="59"/>
        <end position="80"/>
    </location>
</feature>
<dbReference type="InterPro" id="IPR009072">
    <property type="entry name" value="Histone-fold"/>
</dbReference>
<dbReference type="OrthoDB" id="2420608at2759"/>
<feature type="region of interest" description="Disordered" evidence="1">
    <location>
        <begin position="489"/>
        <end position="584"/>
    </location>
</feature>
<keyword evidence="3" id="KW-1185">Reference proteome</keyword>
<feature type="compositionally biased region" description="Basic and acidic residues" evidence="1">
    <location>
        <begin position="489"/>
        <end position="503"/>
    </location>
</feature>
<dbReference type="GeneID" id="25314560"/>
<evidence type="ECO:0000313" key="2">
    <source>
        <dbReference type="EMBL" id="KKA23757.1"/>
    </source>
</evidence>
<feature type="compositionally biased region" description="Polar residues" evidence="1">
    <location>
        <begin position="509"/>
        <end position="519"/>
    </location>
</feature>
<proteinExistence type="predicted"/>
<organism evidence="2 3">
    <name type="scientific">Rasamsonia emersonii (strain ATCC 16479 / CBS 393.64 / IMI 116815)</name>
    <dbReference type="NCBI Taxonomy" id="1408163"/>
    <lineage>
        <taxon>Eukaryota</taxon>
        <taxon>Fungi</taxon>
        <taxon>Dikarya</taxon>
        <taxon>Ascomycota</taxon>
        <taxon>Pezizomycotina</taxon>
        <taxon>Eurotiomycetes</taxon>
        <taxon>Eurotiomycetidae</taxon>
        <taxon>Eurotiales</taxon>
        <taxon>Trichocomaceae</taxon>
        <taxon>Rasamsonia</taxon>
    </lineage>
</organism>
<dbReference type="GO" id="GO:0003677">
    <property type="term" value="F:DNA binding"/>
    <property type="evidence" value="ECO:0007669"/>
    <property type="project" value="UniProtKB-KW"/>
</dbReference>
<keyword evidence="2" id="KW-0238">DNA-binding</keyword>
<dbReference type="InterPro" id="IPR018465">
    <property type="entry name" value="Scm3/HJURP"/>
</dbReference>
<sequence length="584" mass="64188">MRLKSLFEGIFEKYGRDFSDVGDEIDLKTGEIVVNKGHILGMQDEGDIGKGTEQLVQDRDTSFAQSRDSSLGSATGGKVDPLQDVGKGRYVEATTGKAVLHSLMAREAENDFGVDGPSDADDDRSSVDSLLGDAVTVADNNSQALQDQSTGILKSPFPRYPEGTSTKDSDPKGQAVDPLWQVPDIDVKFSTPTTNKKPLQPDLDIPQARSASPPTAGSIWAPPSSGRRRNTDVQKKRKSPKRKSPGVRSKRKRKLPVVRDWSFAQLRDDSDSDDPLQEDFPSPASRSASSFCSPRPMSVTPTPTKGKADRMHSLEGRKQKTDVDGLDGVRQSGRQSSPGAQDTPESKESSSSVQDSASIVEMGKSHQNGIDADANAISLLTPDEVRLVVQIRKVQKSSWQDVIDCLPGRKLANLYNWDRLLWVRLRSHRHFADQVWSTKELDKLERFKDQSGLSWKDIQAELPSRSQEEIEYQLLRRWAGNNEIWGTELRKSSQHPDDPRPGSEDGGLVSQTNFSTPQRPNDDTAKFKQPEDLLAEDSDDLRTKSGISSIQIEGKPGGSTAGSRRKSPAKGSVSPLAKYSAKRL</sequence>
<reference evidence="2 3" key="1">
    <citation type="submission" date="2015-04" db="EMBL/GenBank/DDBJ databases">
        <authorList>
            <person name="Heijne W.H."/>
            <person name="Fedorova N.D."/>
            <person name="Nierman W.C."/>
            <person name="Vollebregt A.W."/>
            <person name="Zhao Z."/>
            <person name="Wu L."/>
            <person name="Kumar M."/>
            <person name="Stam H."/>
            <person name="van den Berg M.A."/>
            <person name="Pel H.J."/>
        </authorList>
    </citation>
    <scope>NUCLEOTIDE SEQUENCE [LARGE SCALE GENOMIC DNA]</scope>
    <source>
        <strain evidence="2 3">CBS 393.64</strain>
    </source>
</reference>
<gene>
    <name evidence="2" type="ORF">T310_2209</name>
</gene>
<dbReference type="STRING" id="1408163.A0A0F4YZQ8"/>
<comment type="caution">
    <text evidence="2">The sequence shown here is derived from an EMBL/GenBank/DDBJ whole genome shotgun (WGS) entry which is preliminary data.</text>
</comment>
<evidence type="ECO:0000313" key="3">
    <source>
        <dbReference type="Proteomes" id="UP000053958"/>
    </source>
</evidence>
<dbReference type="Proteomes" id="UP000053958">
    <property type="component" value="Unassembled WGS sequence"/>
</dbReference>
<dbReference type="GO" id="GO:0005634">
    <property type="term" value="C:nucleus"/>
    <property type="evidence" value="ECO:0007669"/>
    <property type="project" value="InterPro"/>
</dbReference>
<accession>A0A0F4YZQ8</accession>
<dbReference type="PANTHER" id="PTHR15992">
    <property type="entry name" value="HOLLIDAY JUNCTION RECOGNITION PROTEIN"/>
    <property type="match status" value="1"/>
</dbReference>
<evidence type="ECO:0000256" key="1">
    <source>
        <dbReference type="SAM" id="MobiDB-lite"/>
    </source>
</evidence>
<dbReference type="RefSeq" id="XP_013330369.1">
    <property type="nucleotide sequence ID" value="XM_013474915.1"/>
</dbReference>
<dbReference type="EMBL" id="LASV01000087">
    <property type="protein sequence ID" value="KKA23757.1"/>
    <property type="molecule type" value="Genomic_DNA"/>
</dbReference>
<feature type="compositionally biased region" description="Polar residues" evidence="1">
    <location>
        <begin position="138"/>
        <end position="152"/>
    </location>
</feature>
<feature type="compositionally biased region" description="Low complexity" evidence="1">
    <location>
        <begin position="280"/>
        <end position="296"/>
    </location>
</feature>
<dbReference type="AlphaFoldDB" id="A0A0F4YZQ8"/>
<dbReference type="GO" id="GO:0042393">
    <property type="term" value="F:histone binding"/>
    <property type="evidence" value="ECO:0007669"/>
    <property type="project" value="InterPro"/>
</dbReference>
<feature type="region of interest" description="Disordered" evidence="1">
    <location>
        <begin position="138"/>
        <end position="357"/>
    </location>
</feature>
<protein>
    <submittedName>
        <fullName evidence="2">Myb-like DNA-binding domain protein</fullName>
    </submittedName>
</protein>
<dbReference type="Pfam" id="PF10384">
    <property type="entry name" value="Scm3"/>
    <property type="match status" value="1"/>
</dbReference>